<feature type="region of interest" description="Disordered" evidence="1">
    <location>
        <begin position="171"/>
        <end position="254"/>
    </location>
</feature>
<name>S8DIH6_FOMSC</name>
<feature type="compositionally biased region" description="Acidic residues" evidence="1">
    <location>
        <begin position="614"/>
        <end position="663"/>
    </location>
</feature>
<organism evidence="2 3">
    <name type="scientific">Fomitopsis schrenkii</name>
    <name type="common">Brown rot fungus</name>
    <dbReference type="NCBI Taxonomy" id="2126942"/>
    <lineage>
        <taxon>Eukaryota</taxon>
        <taxon>Fungi</taxon>
        <taxon>Dikarya</taxon>
        <taxon>Basidiomycota</taxon>
        <taxon>Agaricomycotina</taxon>
        <taxon>Agaricomycetes</taxon>
        <taxon>Polyporales</taxon>
        <taxon>Fomitopsis</taxon>
    </lineage>
</organism>
<feature type="compositionally biased region" description="Low complexity" evidence="1">
    <location>
        <begin position="197"/>
        <end position="208"/>
    </location>
</feature>
<sequence>MPTLRQQVKAIIDSSLPPLRTLTWDLEPCLTLPAVQHLPVVGVRPGHTLGKIYGICTLPTDHQCANHKKLSPVQLPPNRLRILGNVVCCTMLEATVRGKLLEFVFQQDITREILAVNHAVTYDSYNTRLDQFVSYPRSYDKRYILPGDVLIYCRSDVRNCPRVRELVGWGEEMDEDSEGDDEDSDDDYPRPLPSLIAHAASASRRGSSTEVGSPAVTPRRSLRHQQRSASRASTPDDTASSQAPAPTKKTSWKHSELKGILNAHYAEWIRLPLRAPERKLLMDKIQEEVAASPHWKQTTDLQKAVGNYYKNKLANDRKHGQSNNSLDNPDEPGGDDAVTLRSKDLVGPGRSKGASELWAELPASKLLVEEVLKEMKAESGAKGRWASARAVAFARQPEVVRQAWTTKATEPLSQEEITVIVEENRSMFLSQIGRLLQSTIGLTDKGVGDVSYFLRVGVREGNGKCARTPRRISAGAQAGAQSFPQYAGGLAAEGAEWLGYLDKALQYAHKAVRPVPLLSTEVIKTELTARLWPVPEFPGETAASEVTEPEQLAQLSMLWARILREQRTPKRFGFDDISTEESNSHASTSGGGQMPTGGSIDASREDNGDSHSTDDEDEDGREEEDGYGEDEDEGEQGEDGNEVEQGQDGDEAEQGEDKDEEVTEATSAAARNEEDQREIAATGVSLPGSAPTRPEDDGAREEVPGLEATPVAGSLTQAIQDVTMVDSGADDKAPSKRKRKACRVVEKRRSTRLSGEAETTKPVHQSVRKSARQATASSSRGGKSKGKGRA</sequence>
<feature type="compositionally biased region" description="Basic and acidic residues" evidence="1">
    <location>
        <begin position="693"/>
        <end position="703"/>
    </location>
</feature>
<dbReference type="STRING" id="743788.S8DIH6"/>
<feature type="compositionally biased region" description="Acidic residues" evidence="1">
    <location>
        <begin position="171"/>
        <end position="186"/>
    </location>
</feature>
<evidence type="ECO:0000313" key="3">
    <source>
        <dbReference type="Proteomes" id="UP000015241"/>
    </source>
</evidence>
<feature type="compositionally biased region" description="Polar residues" evidence="1">
    <location>
        <begin position="227"/>
        <end position="244"/>
    </location>
</feature>
<protein>
    <submittedName>
        <fullName evidence="2">Uncharacterized protein</fullName>
    </submittedName>
</protein>
<dbReference type="AlphaFoldDB" id="S8DIH6"/>
<accession>S8DIH6</accession>
<gene>
    <name evidence="2" type="ORF">FOMPIDRAFT_1020622</name>
</gene>
<feature type="compositionally biased region" description="Basic and acidic residues" evidence="1">
    <location>
        <begin position="602"/>
        <end position="613"/>
    </location>
</feature>
<proteinExistence type="predicted"/>
<feature type="region of interest" description="Disordered" evidence="1">
    <location>
        <begin position="313"/>
        <end position="350"/>
    </location>
</feature>
<evidence type="ECO:0000256" key="1">
    <source>
        <dbReference type="SAM" id="MobiDB-lite"/>
    </source>
</evidence>
<feature type="region of interest" description="Disordered" evidence="1">
    <location>
        <begin position="572"/>
        <end position="790"/>
    </location>
</feature>
<dbReference type="InParanoid" id="S8DIH6"/>
<dbReference type="Proteomes" id="UP000015241">
    <property type="component" value="Unassembled WGS sequence"/>
</dbReference>
<dbReference type="EMBL" id="KE504281">
    <property type="protein sequence ID" value="EPS93351.1"/>
    <property type="molecule type" value="Genomic_DNA"/>
</dbReference>
<evidence type="ECO:0000313" key="2">
    <source>
        <dbReference type="EMBL" id="EPS93351.1"/>
    </source>
</evidence>
<keyword evidence="3" id="KW-1185">Reference proteome</keyword>
<reference evidence="2 3" key="1">
    <citation type="journal article" date="2012" name="Science">
        <title>The Paleozoic origin of enzymatic lignin decomposition reconstructed from 31 fungal genomes.</title>
        <authorList>
            <person name="Floudas D."/>
            <person name="Binder M."/>
            <person name="Riley R."/>
            <person name="Barry K."/>
            <person name="Blanchette R.A."/>
            <person name="Henrissat B."/>
            <person name="Martinez A.T."/>
            <person name="Otillar R."/>
            <person name="Spatafora J.W."/>
            <person name="Yadav J.S."/>
            <person name="Aerts A."/>
            <person name="Benoit I."/>
            <person name="Boyd A."/>
            <person name="Carlson A."/>
            <person name="Copeland A."/>
            <person name="Coutinho P.M."/>
            <person name="de Vries R.P."/>
            <person name="Ferreira P."/>
            <person name="Findley K."/>
            <person name="Foster B."/>
            <person name="Gaskell J."/>
            <person name="Glotzer D."/>
            <person name="Gorecki P."/>
            <person name="Heitman J."/>
            <person name="Hesse C."/>
            <person name="Hori C."/>
            <person name="Igarashi K."/>
            <person name="Jurgens J.A."/>
            <person name="Kallen N."/>
            <person name="Kersten P."/>
            <person name="Kohler A."/>
            <person name="Kuees U."/>
            <person name="Kumar T.K.A."/>
            <person name="Kuo A."/>
            <person name="LaButti K."/>
            <person name="Larrondo L.F."/>
            <person name="Lindquist E."/>
            <person name="Ling A."/>
            <person name="Lombard V."/>
            <person name="Lucas S."/>
            <person name="Lundell T."/>
            <person name="Martin R."/>
            <person name="McLaughlin D.J."/>
            <person name="Morgenstern I."/>
            <person name="Morin E."/>
            <person name="Murat C."/>
            <person name="Nagy L.G."/>
            <person name="Nolan M."/>
            <person name="Ohm R.A."/>
            <person name="Patyshakuliyeva A."/>
            <person name="Rokas A."/>
            <person name="Ruiz-Duenas F.J."/>
            <person name="Sabat G."/>
            <person name="Salamov A."/>
            <person name="Samejima M."/>
            <person name="Schmutz J."/>
            <person name="Slot J.C."/>
            <person name="St John F."/>
            <person name="Stenlid J."/>
            <person name="Sun H."/>
            <person name="Sun S."/>
            <person name="Syed K."/>
            <person name="Tsang A."/>
            <person name="Wiebenga A."/>
            <person name="Young D."/>
            <person name="Pisabarro A."/>
            <person name="Eastwood D.C."/>
            <person name="Martin F."/>
            <person name="Cullen D."/>
            <person name="Grigoriev I.V."/>
            <person name="Hibbett D.S."/>
        </authorList>
    </citation>
    <scope>NUCLEOTIDE SEQUENCE</scope>
    <source>
        <strain evidence="3">FP-58527</strain>
    </source>
</reference>
<dbReference type="HOGENOM" id="CLU_355265_0_0_1"/>